<dbReference type="AlphaFoldDB" id="A0A5C6YZS9"/>
<proteinExistence type="predicted"/>
<gene>
    <name evidence="1" type="ORF">ESU54_10915</name>
</gene>
<dbReference type="EMBL" id="VORT01000007">
    <property type="protein sequence ID" value="TXD72725.1"/>
    <property type="molecule type" value="Genomic_DNA"/>
</dbReference>
<sequence length="404" mass="46304">MAEQENDGLITSANEELIEASGANALLLQIRPHWQAKNLIQRVQNLLRVDPSSACQRIFNASIYDLREKIIIAGLDIAGEAAKLHKLPSISKQEDVESLSASRVLDLSYRMGLLTRPEYRKLLRVYDIRKDLEHEDDEYEAGIEDCVYVFKTTIDVVLSKDPIHLIKITDFKDIVEQPEPAQISDAVLADYKSAPKQRQLEIYKFLFYSILNEDHPEIIRQNCYNSISAIKNDTNNQVILDLANEFNDKLGRNTPKLKEARAAHAAGILPYFKITLLADLYKSYYHKMKATGYSFQSNNQHGELLRNLKEIGGLDYVKEPTLTNIVRWLVECYIGEKSFGRYSHTRKVFYSNSGANLSLEILENTSQDILPIVHKLGKRDRDIMTSNLNKNIENRFQNIIDQIQ</sequence>
<accession>A0A5C6YZS9</accession>
<keyword evidence="2" id="KW-1185">Reference proteome</keyword>
<organism evidence="1 2">
    <name type="scientific">Aequorivita antarctica</name>
    <dbReference type="NCBI Taxonomy" id="153266"/>
    <lineage>
        <taxon>Bacteria</taxon>
        <taxon>Pseudomonadati</taxon>
        <taxon>Bacteroidota</taxon>
        <taxon>Flavobacteriia</taxon>
        <taxon>Flavobacteriales</taxon>
        <taxon>Flavobacteriaceae</taxon>
        <taxon>Aequorivita</taxon>
    </lineage>
</organism>
<dbReference type="OrthoDB" id="4275342at2"/>
<dbReference type="RefSeq" id="WP_111844366.1">
    <property type="nucleotide sequence ID" value="NZ_UEGI01000006.1"/>
</dbReference>
<reference evidence="1 2" key="1">
    <citation type="submission" date="2019-08" db="EMBL/GenBank/DDBJ databases">
        <title>Genome of Aequorivita antarctica SW49 (type strain).</title>
        <authorList>
            <person name="Bowman J.P."/>
        </authorList>
    </citation>
    <scope>NUCLEOTIDE SEQUENCE [LARGE SCALE GENOMIC DNA]</scope>
    <source>
        <strain evidence="1 2">SW49</strain>
    </source>
</reference>
<evidence type="ECO:0000313" key="1">
    <source>
        <dbReference type="EMBL" id="TXD72725.1"/>
    </source>
</evidence>
<comment type="caution">
    <text evidence="1">The sequence shown here is derived from an EMBL/GenBank/DDBJ whole genome shotgun (WGS) entry which is preliminary data.</text>
</comment>
<dbReference type="Proteomes" id="UP000321497">
    <property type="component" value="Unassembled WGS sequence"/>
</dbReference>
<name>A0A5C6YZS9_9FLAO</name>
<protein>
    <submittedName>
        <fullName evidence="1">Uncharacterized protein</fullName>
    </submittedName>
</protein>
<evidence type="ECO:0000313" key="2">
    <source>
        <dbReference type="Proteomes" id="UP000321497"/>
    </source>
</evidence>